<dbReference type="EMBL" id="LS999521">
    <property type="protein sequence ID" value="VAX45817.1"/>
    <property type="molecule type" value="Genomic_DNA"/>
</dbReference>
<dbReference type="OrthoDB" id="190887at2"/>
<feature type="coiled-coil region" evidence="1">
    <location>
        <begin position="25"/>
        <end position="52"/>
    </location>
</feature>
<dbReference type="InterPro" id="IPR023614">
    <property type="entry name" value="Porin_dom_sf"/>
</dbReference>
<proteinExistence type="predicted"/>
<evidence type="ECO:0000313" key="3">
    <source>
        <dbReference type="Proteomes" id="UP000294355"/>
    </source>
</evidence>
<reference evidence="2 3" key="1">
    <citation type="submission" date="2018-08" db="EMBL/GenBank/DDBJ databases">
        <authorList>
            <person name="Gonzaga-Molto A."/>
        </authorList>
    </citation>
    <scope>NUCLEOTIDE SEQUENCE [LARGE SCALE GENOMIC DNA]</scope>
    <source>
        <strain evidence="2">Acinetobacter calcoaceticus str. 2117</strain>
    </source>
</reference>
<dbReference type="Gene3D" id="2.40.160.10">
    <property type="entry name" value="Porin"/>
    <property type="match status" value="1"/>
</dbReference>
<dbReference type="SUPFAM" id="SSF56935">
    <property type="entry name" value="Porins"/>
    <property type="match status" value="1"/>
</dbReference>
<evidence type="ECO:0000256" key="1">
    <source>
        <dbReference type="SAM" id="Coils"/>
    </source>
</evidence>
<evidence type="ECO:0008006" key="4">
    <source>
        <dbReference type="Google" id="ProtNLM"/>
    </source>
</evidence>
<keyword evidence="1" id="KW-0175">Coiled coil</keyword>
<dbReference type="Proteomes" id="UP000294355">
    <property type="component" value="Chromosome"/>
</dbReference>
<sequence length="420" mass="47122">MKLKSPKTRLTVFIASLTTITTFTHANQNSEIEQLRTEVSELRQMLQAQQARPVTSVQVPYVSTASIGAPAEKNNQAIFKWQTKSGADVNLYGFVRADTAYQFEGAKGMFNRINSVLLEGDPDKQSTEDRLDSTVNASRIGLDFSTPVGEQTLKGKLEIDFRGGPNKDNARLRHVYLNYDRWLIGQTTSTFLSTETAPEMLDSNTALGGGTNRNPMVRYSGPINTSTSYFLSLEKGNDENRLPLLASKLKYEFATDKGVMTARGLVQEIRLRNENDETKMGWGAALGLRYKITPSLLFNSNYSHVSGDNKLLLATSDNVRHIQNGDDVELIDFDAFQLGLTYQFNEKLRGTIGHGALIYEDKDVITKDANKKLQQSWANLMFKPNKPLTFGVEYVYGERNTVSQQVGKDKRIEMMAKYEF</sequence>
<dbReference type="InterPro" id="IPR045748">
    <property type="entry name" value="DcaP"/>
</dbReference>
<dbReference type="AlphaFoldDB" id="A0A446ZMW9"/>
<dbReference type="RefSeq" id="WP_133975217.1">
    <property type="nucleotide sequence ID" value="NZ_LS999521.1"/>
</dbReference>
<gene>
    <name evidence="2" type="ORF">AC2117_03025</name>
</gene>
<name>A0A446ZMW9_ACICA</name>
<protein>
    <recommendedName>
        <fullName evidence="4">DcaP-like protein</fullName>
    </recommendedName>
</protein>
<dbReference type="Pfam" id="PF19577">
    <property type="entry name" value="DcaP"/>
    <property type="match status" value="1"/>
</dbReference>
<organism evidence="2 3">
    <name type="scientific">Acinetobacter calcoaceticus</name>
    <dbReference type="NCBI Taxonomy" id="471"/>
    <lineage>
        <taxon>Bacteria</taxon>
        <taxon>Pseudomonadati</taxon>
        <taxon>Pseudomonadota</taxon>
        <taxon>Gammaproteobacteria</taxon>
        <taxon>Moraxellales</taxon>
        <taxon>Moraxellaceae</taxon>
        <taxon>Acinetobacter</taxon>
        <taxon>Acinetobacter calcoaceticus/baumannii complex</taxon>
    </lineage>
</organism>
<evidence type="ECO:0000313" key="2">
    <source>
        <dbReference type="EMBL" id="VAX45817.1"/>
    </source>
</evidence>
<accession>A0A446ZMW9</accession>